<evidence type="ECO:0008006" key="5">
    <source>
        <dbReference type="Google" id="ProtNLM"/>
    </source>
</evidence>
<dbReference type="SUPFAM" id="SSF51064">
    <property type="entry name" value="Head domain of nucleotide exchange factor GrpE"/>
    <property type="match status" value="1"/>
</dbReference>
<keyword evidence="1" id="KW-0143">Chaperone</keyword>
<dbReference type="GO" id="GO:0006457">
    <property type="term" value="P:protein folding"/>
    <property type="evidence" value="ECO:0007669"/>
    <property type="project" value="InterPro"/>
</dbReference>
<proteinExistence type="predicted"/>
<feature type="compositionally biased region" description="Basic and acidic residues" evidence="2">
    <location>
        <begin position="60"/>
        <end position="70"/>
    </location>
</feature>
<name>W4LYF0_ENTF1</name>
<dbReference type="AlphaFoldDB" id="W4LYF0"/>
<accession>W4LYF0</accession>
<reference evidence="3 4" key="1">
    <citation type="journal article" date="2014" name="Nature">
        <title>An environmental bacterial taxon with a large and distinct metabolic repertoire.</title>
        <authorList>
            <person name="Wilson M.C."/>
            <person name="Mori T."/>
            <person name="Ruckert C."/>
            <person name="Uria A.R."/>
            <person name="Helf M.J."/>
            <person name="Takada K."/>
            <person name="Gernert C."/>
            <person name="Steffens U.A."/>
            <person name="Heycke N."/>
            <person name="Schmitt S."/>
            <person name="Rinke C."/>
            <person name="Helfrich E.J."/>
            <person name="Brachmann A.O."/>
            <person name="Gurgui C."/>
            <person name="Wakimoto T."/>
            <person name="Kracht M."/>
            <person name="Crusemann M."/>
            <person name="Hentschel U."/>
            <person name="Abe I."/>
            <person name="Matsunaga S."/>
            <person name="Kalinowski J."/>
            <person name="Takeyama H."/>
            <person name="Piel J."/>
        </authorList>
    </citation>
    <scope>NUCLEOTIDE SEQUENCE [LARGE SCALE GENOMIC DNA]</scope>
    <source>
        <strain evidence="4">TSY1</strain>
    </source>
</reference>
<dbReference type="Proteomes" id="UP000019141">
    <property type="component" value="Unassembled WGS sequence"/>
</dbReference>
<sequence>MNESPHRRWHDLRTMLTDWLAWLDQTHSWAETTAAADASAEPPELPAGDRGTVDRVPASDVKEVSEDATSRSDLSTLLAAMTALRQEVNLQTRSARRDREQASETLETLSAVVDQLSRETEDEDPSPEVDMVHVDVLLELHDALNRAERQASQVIASTVDTLHDWRTRQESGREMDGASEGVPVETQVPTTTAKASALGRLREWLGGPAEPAVERSRLPHESTGDMGTADSLHVWGEIGTEAGRMADRLEGLVTGYRLSLQRLERILLTCGIEPISCLDRSVDPELMEVVQIVPDATKPPGTVTDEVRCGYRRHGQVYRFAQVVATRAEVQPSHLSTKQTSDGEAR</sequence>
<dbReference type="InterPro" id="IPR009012">
    <property type="entry name" value="GrpE_head"/>
</dbReference>
<dbReference type="Pfam" id="PF01025">
    <property type="entry name" value="GrpE"/>
    <property type="match status" value="1"/>
</dbReference>
<dbReference type="HOGENOM" id="CLU_800977_0_0_7"/>
<dbReference type="GO" id="GO:0051087">
    <property type="term" value="F:protein-folding chaperone binding"/>
    <property type="evidence" value="ECO:0007669"/>
    <property type="project" value="InterPro"/>
</dbReference>
<evidence type="ECO:0000313" key="4">
    <source>
        <dbReference type="Proteomes" id="UP000019141"/>
    </source>
</evidence>
<dbReference type="InterPro" id="IPR000740">
    <property type="entry name" value="GrpE"/>
</dbReference>
<dbReference type="Gene3D" id="2.30.22.10">
    <property type="entry name" value="Head domain of nucleotide exchange factor GrpE"/>
    <property type="match status" value="1"/>
</dbReference>
<evidence type="ECO:0000313" key="3">
    <source>
        <dbReference type="EMBL" id="ETX02960.1"/>
    </source>
</evidence>
<gene>
    <name evidence="3" type="ORF">ETSY1_01765</name>
</gene>
<protein>
    <recommendedName>
        <fullName evidence="5">Nucleotide exchange factor GrpE</fullName>
    </recommendedName>
</protein>
<feature type="region of interest" description="Disordered" evidence="2">
    <location>
        <begin position="33"/>
        <end position="70"/>
    </location>
</feature>
<dbReference type="GO" id="GO:0000774">
    <property type="term" value="F:adenyl-nucleotide exchange factor activity"/>
    <property type="evidence" value="ECO:0007669"/>
    <property type="project" value="InterPro"/>
</dbReference>
<dbReference type="GO" id="GO:0042803">
    <property type="term" value="F:protein homodimerization activity"/>
    <property type="evidence" value="ECO:0007669"/>
    <property type="project" value="InterPro"/>
</dbReference>
<comment type="caution">
    <text evidence="3">The sequence shown here is derived from an EMBL/GenBank/DDBJ whole genome shotgun (WGS) entry which is preliminary data.</text>
</comment>
<feature type="compositionally biased region" description="Low complexity" evidence="2">
    <location>
        <begin position="33"/>
        <end position="42"/>
    </location>
</feature>
<organism evidence="3 4">
    <name type="scientific">Entotheonella factor</name>
    <dbReference type="NCBI Taxonomy" id="1429438"/>
    <lineage>
        <taxon>Bacteria</taxon>
        <taxon>Pseudomonadati</taxon>
        <taxon>Nitrospinota/Tectimicrobiota group</taxon>
        <taxon>Candidatus Tectimicrobiota</taxon>
        <taxon>Candidatus Entotheonellia</taxon>
        <taxon>Candidatus Entotheonellales</taxon>
        <taxon>Candidatus Entotheonellaceae</taxon>
        <taxon>Candidatus Entotheonella</taxon>
    </lineage>
</organism>
<dbReference type="EMBL" id="AZHW01000092">
    <property type="protein sequence ID" value="ETX02960.1"/>
    <property type="molecule type" value="Genomic_DNA"/>
</dbReference>
<evidence type="ECO:0000256" key="2">
    <source>
        <dbReference type="SAM" id="MobiDB-lite"/>
    </source>
</evidence>
<evidence type="ECO:0000256" key="1">
    <source>
        <dbReference type="ARBA" id="ARBA00023186"/>
    </source>
</evidence>
<keyword evidence="4" id="KW-1185">Reference proteome</keyword>